<evidence type="ECO:0000256" key="2">
    <source>
        <dbReference type="ARBA" id="ARBA00023054"/>
    </source>
</evidence>
<evidence type="ECO:0000313" key="5">
    <source>
        <dbReference type="EMBL" id="GIE71392.1"/>
    </source>
</evidence>
<keyword evidence="4" id="KW-0472">Membrane</keyword>
<keyword evidence="4" id="KW-1133">Transmembrane helix</keyword>
<gene>
    <name evidence="5" type="ORF">Apa02nite_075000</name>
</gene>
<name>A0ABQ4BL36_9ACTN</name>
<accession>A0ABQ4BL36</accession>
<feature type="compositionally biased region" description="Low complexity" evidence="3">
    <location>
        <begin position="169"/>
        <end position="178"/>
    </location>
</feature>
<organism evidence="5 6">
    <name type="scientific">Actinoplanes palleronii</name>
    <dbReference type="NCBI Taxonomy" id="113570"/>
    <lineage>
        <taxon>Bacteria</taxon>
        <taxon>Bacillati</taxon>
        <taxon>Actinomycetota</taxon>
        <taxon>Actinomycetes</taxon>
        <taxon>Micromonosporales</taxon>
        <taxon>Micromonosporaceae</taxon>
        <taxon>Actinoplanes</taxon>
    </lineage>
</organism>
<proteinExistence type="predicted"/>
<dbReference type="Gene3D" id="2.40.420.20">
    <property type="match status" value="1"/>
</dbReference>
<keyword evidence="2" id="KW-0175">Coiled coil</keyword>
<dbReference type="Proteomes" id="UP000624709">
    <property type="component" value="Unassembled WGS sequence"/>
</dbReference>
<dbReference type="InterPro" id="IPR050465">
    <property type="entry name" value="UPF0194_transport"/>
</dbReference>
<comment type="caution">
    <text evidence="5">The sequence shown here is derived from an EMBL/GenBank/DDBJ whole genome shotgun (WGS) entry which is preliminary data.</text>
</comment>
<feature type="region of interest" description="Disordered" evidence="3">
    <location>
        <begin position="167"/>
        <end position="187"/>
    </location>
</feature>
<reference evidence="5 6" key="1">
    <citation type="submission" date="2021-01" db="EMBL/GenBank/DDBJ databases">
        <title>Whole genome shotgun sequence of Actinoplanes palleronii NBRC 14916.</title>
        <authorList>
            <person name="Komaki H."/>
            <person name="Tamura T."/>
        </authorList>
    </citation>
    <scope>NUCLEOTIDE SEQUENCE [LARGE SCALE GENOMIC DNA]</scope>
    <source>
        <strain evidence="5 6">NBRC 14916</strain>
    </source>
</reference>
<feature type="transmembrane region" description="Helical" evidence="4">
    <location>
        <begin position="25"/>
        <end position="46"/>
    </location>
</feature>
<dbReference type="PANTHER" id="PTHR32347:SF23">
    <property type="entry name" value="BLL5650 PROTEIN"/>
    <property type="match status" value="1"/>
</dbReference>
<evidence type="ECO:0000256" key="1">
    <source>
        <dbReference type="ARBA" id="ARBA00004196"/>
    </source>
</evidence>
<keyword evidence="4" id="KW-0812">Transmembrane</keyword>
<protein>
    <submittedName>
        <fullName evidence="5">Peptidoglycan-binding protein</fullName>
    </submittedName>
</protein>
<evidence type="ECO:0000256" key="4">
    <source>
        <dbReference type="SAM" id="Phobius"/>
    </source>
</evidence>
<dbReference type="RefSeq" id="WP_203829247.1">
    <property type="nucleotide sequence ID" value="NZ_BAAATY010000015.1"/>
</dbReference>
<dbReference type="PANTHER" id="PTHR32347">
    <property type="entry name" value="EFFLUX SYSTEM COMPONENT YKNX-RELATED"/>
    <property type="match status" value="1"/>
</dbReference>
<keyword evidence="6" id="KW-1185">Reference proteome</keyword>
<evidence type="ECO:0000313" key="6">
    <source>
        <dbReference type="Proteomes" id="UP000624709"/>
    </source>
</evidence>
<evidence type="ECO:0000256" key="3">
    <source>
        <dbReference type="SAM" id="MobiDB-lite"/>
    </source>
</evidence>
<comment type="subcellular location">
    <subcellularLocation>
        <location evidence="1">Cell envelope</location>
    </subcellularLocation>
</comment>
<dbReference type="EMBL" id="BOMS01000124">
    <property type="protein sequence ID" value="GIE71392.1"/>
    <property type="molecule type" value="Genomic_DNA"/>
</dbReference>
<sequence>MQPTADSPTEIITLAPEPPPRRRRAVTWLVGVVLVAALGAGTAVLVTRHRPAGAPVAAEPVAAETVRIERRDLSTTRKLSGSIGFGTARPLSGHTAATVTWLPAVGATIKRGRQLFRADDRPVPLFYGGMPLYRAITGADLVGRDVRIVADNLDALGYDIGRQPSVVDSPKAGGSPAAPGAPPATVKKTVKDGESVLTPALVKAIKKWQEDLGLPSTGSIALGDVEVLAGAVRVESIAVQPGSPANAPLMSVTSTRKVITVAAALTEAAALRRGDKVTVTLPDDRTVKARILSVGRSLAAADGGVADGDPKLTVTVTVDDPKAITRLDAADVAVNVAGKTADNVLAVPIEALIALREGGYAVQAPAGMVGVETGMFADGWVEITGAGLTEGTAVVVAS</sequence>